<dbReference type="PROSITE" id="PS50112">
    <property type="entry name" value="PAS"/>
    <property type="match status" value="1"/>
</dbReference>
<dbReference type="InterPro" id="IPR000700">
    <property type="entry name" value="PAS-assoc_C"/>
</dbReference>
<gene>
    <name evidence="7" type="ORF">C2R22_14515</name>
</gene>
<protein>
    <recommendedName>
        <fullName evidence="9">PAS domain-containing protein</fullName>
    </recommendedName>
</protein>
<evidence type="ECO:0000256" key="3">
    <source>
        <dbReference type="ARBA" id="ARBA00022991"/>
    </source>
</evidence>
<evidence type="ECO:0000313" key="7">
    <source>
        <dbReference type="EMBL" id="AUV82707.1"/>
    </source>
</evidence>
<evidence type="ECO:0000256" key="2">
    <source>
        <dbReference type="ARBA" id="ARBA00022643"/>
    </source>
</evidence>
<dbReference type="InterPro" id="IPR000014">
    <property type="entry name" value="PAS"/>
</dbReference>
<organism evidence="7 8">
    <name type="scientific">Salinigranum rubrum</name>
    <dbReference type="NCBI Taxonomy" id="755307"/>
    <lineage>
        <taxon>Archaea</taxon>
        <taxon>Methanobacteriati</taxon>
        <taxon>Methanobacteriota</taxon>
        <taxon>Stenosarchaea group</taxon>
        <taxon>Halobacteria</taxon>
        <taxon>Halobacteriales</taxon>
        <taxon>Haloferacaceae</taxon>
        <taxon>Salinigranum</taxon>
    </lineage>
</organism>
<feature type="domain" description="PAC" evidence="6">
    <location>
        <begin position="281"/>
        <end position="335"/>
    </location>
</feature>
<keyword evidence="2" id="KW-0288">FMN</keyword>
<dbReference type="Pfam" id="PF13426">
    <property type="entry name" value="PAS_9"/>
    <property type="match status" value="1"/>
</dbReference>
<keyword evidence="8" id="KW-1185">Reference proteome</keyword>
<dbReference type="AlphaFoldDB" id="A0A2I8VLA1"/>
<dbReference type="KEGG" id="srub:C2R22_14515"/>
<keyword evidence="3" id="KW-0157">Chromophore</keyword>
<name>A0A2I8VLA1_9EURY</name>
<dbReference type="NCBIfam" id="TIGR00229">
    <property type="entry name" value="sensory_box"/>
    <property type="match status" value="1"/>
</dbReference>
<proteinExistence type="predicted"/>
<dbReference type="GeneID" id="35593329"/>
<dbReference type="CDD" id="cd00130">
    <property type="entry name" value="PAS"/>
    <property type="match status" value="1"/>
</dbReference>
<dbReference type="InterPro" id="IPR035965">
    <property type="entry name" value="PAS-like_dom_sf"/>
</dbReference>
<evidence type="ECO:0000259" key="6">
    <source>
        <dbReference type="PROSITE" id="PS50113"/>
    </source>
</evidence>
<keyword evidence="1" id="KW-0285">Flavoprotein</keyword>
<evidence type="ECO:0000256" key="4">
    <source>
        <dbReference type="SAM" id="MobiDB-lite"/>
    </source>
</evidence>
<evidence type="ECO:0000313" key="8">
    <source>
        <dbReference type="Proteomes" id="UP000236584"/>
    </source>
</evidence>
<dbReference type="SUPFAM" id="SSF52172">
    <property type="entry name" value="CheY-like"/>
    <property type="match status" value="1"/>
</dbReference>
<accession>A0A2I8VLA1</accession>
<dbReference type="InterPro" id="IPR001610">
    <property type="entry name" value="PAC"/>
</dbReference>
<dbReference type="EMBL" id="CP026309">
    <property type="protein sequence ID" value="AUV82707.1"/>
    <property type="molecule type" value="Genomic_DNA"/>
</dbReference>
<dbReference type="PROSITE" id="PS50113">
    <property type="entry name" value="PAC"/>
    <property type="match status" value="1"/>
</dbReference>
<dbReference type="RefSeq" id="WP_103426396.1">
    <property type="nucleotide sequence ID" value="NZ_CP026309.1"/>
</dbReference>
<feature type="domain" description="PAS" evidence="5">
    <location>
        <begin position="229"/>
        <end position="280"/>
    </location>
</feature>
<evidence type="ECO:0000256" key="1">
    <source>
        <dbReference type="ARBA" id="ARBA00022630"/>
    </source>
</evidence>
<dbReference type="Proteomes" id="UP000236584">
    <property type="component" value="Chromosome"/>
</dbReference>
<dbReference type="SMART" id="SM00086">
    <property type="entry name" value="PAC"/>
    <property type="match status" value="1"/>
</dbReference>
<dbReference type="PANTHER" id="PTHR47429:SF2">
    <property type="entry name" value="PROTEIN TWIN LOV 1"/>
    <property type="match status" value="1"/>
</dbReference>
<dbReference type="OrthoDB" id="230688at2157"/>
<dbReference type="PANTHER" id="PTHR47429">
    <property type="entry name" value="PROTEIN TWIN LOV 1"/>
    <property type="match status" value="1"/>
</dbReference>
<sequence>MSTNDRESPSVRPPTAMTDAPADDRPSSDVETGADAGSGGAEADDWEGGAADTDDEPTSPTQGVDLADGSAGEDEPHVLLLLGANRNRQLLAEFLAGEATVTATTDAGALTGDIDLCLVDRQHLAAHRVAIAAQREAVDPVVLPVVLVTAESDALDDEDLWTVVDEVVPTPASKPLLRARLRNLLARRRASRRLADREAELAVALTDLRVRDRAVAEAPIGVTIAGLREDDTPLVYANDAFCELTGYDRAEILGRNCRFLQGPRTDESTVERLGEALDAAEPVSVDLVNYTRDGEQFWNKVDVAPVRDDDGEVTHFVGFQTDITTRKLHEQRVGVLNRFMRHNLRNELNIIDGYRKALLRDVGVDHETALGRIGDSIDRLVDLSQEASHVDRIFSGRPGEADRRPITTVVDEVVETMRTRHADATVHAETPGDPASVSARSLVLGCVDYLSMLLDTNDCETPRQRVSIVVRVEDGVVDIALTDDCGGLAESDWRVVETGAETPLRHTDRLGLWILRWVTTTNGGELTRTADGTLHTRFPVRAPTTGADEHGPEE</sequence>
<feature type="compositionally biased region" description="Acidic residues" evidence="4">
    <location>
        <begin position="42"/>
        <end position="57"/>
    </location>
</feature>
<evidence type="ECO:0008006" key="9">
    <source>
        <dbReference type="Google" id="ProtNLM"/>
    </source>
</evidence>
<dbReference type="InterPro" id="IPR011006">
    <property type="entry name" value="CheY-like_superfamily"/>
</dbReference>
<dbReference type="SUPFAM" id="SSF55785">
    <property type="entry name" value="PYP-like sensor domain (PAS domain)"/>
    <property type="match status" value="1"/>
</dbReference>
<dbReference type="Gene3D" id="3.30.450.20">
    <property type="entry name" value="PAS domain"/>
    <property type="match status" value="1"/>
</dbReference>
<evidence type="ECO:0000259" key="5">
    <source>
        <dbReference type="PROSITE" id="PS50112"/>
    </source>
</evidence>
<reference evidence="7 8" key="1">
    <citation type="submission" date="2018-01" db="EMBL/GenBank/DDBJ databases">
        <title>Complete genome sequence of Salinigranum rubrum GX10T, an extremely halophilic archaeon isolated from a marine solar saltern.</title>
        <authorList>
            <person name="Han S."/>
        </authorList>
    </citation>
    <scope>NUCLEOTIDE SEQUENCE [LARGE SCALE GENOMIC DNA]</scope>
    <source>
        <strain evidence="7 8">GX10</strain>
    </source>
</reference>
<feature type="region of interest" description="Disordered" evidence="4">
    <location>
        <begin position="1"/>
        <end position="72"/>
    </location>
</feature>